<evidence type="ECO:0000313" key="3">
    <source>
        <dbReference type="Proteomes" id="UP001054837"/>
    </source>
</evidence>
<proteinExistence type="predicted"/>
<evidence type="ECO:0000313" key="2">
    <source>
        <dbReference type="EMBL" id="GIY88382.1"/>
    </source>
</evidence>
<keyword evidence="3" id="KW-1185">Reference proteome</keyword>
<name>A0AAV4X124_9ARAC</name>
<organism evidence="2 3">
    <name type="scientific">Caerostris darwini</name>
    <dbReference type="NCBI Taxonomy" id="1538125"/>
    <lineage>
        <taxon>Eukaryota</taxon>
        <taxon>Metazoa</taxon>
        <taxon>Ecdysozoa</taxon>
        <taxon>Arthropoda</taxon>
        <taxon>Chelicerata</taxon>
        <taxon>Arachnida</taxon>
        <taxon>Araneae</taxon>
        <taxon>Araneomorphae</taxon>
        <taxon>Entelegynae</taxon>
        <taxon>Araneoidea</taxon>
        <taxon>Araneidae</taxon>
        <taxon>Caerostris</taxon>
    </lineage>
</organism>
<comment type="caution">
    <text evidence="2">The sequence shown here is derived from an EMBL/GenBank/DDBJ whole genome shotgun (WGS) entry which is preliminary data.</text>
</comment>
<reference evidence="2 3" key="1">
    <citation type="submission" date="2021-06" db="EMBL/GenBank/DDBJ databases">
        <title>Caerostris darwini draft genome.</title>
        <authorList>
            <person name="Kono N."/>
            <person name="Arakawa K."/>
        </authorList>
    </citation>
    <scope>NUCLEOTIDE SEQUENCE [LARGE SCALE GENOMIC DNA]</scope>
</reference>
<dbReference type="AlphaFoldDB" id="A0AAV4X124"/>
<protein>
    <submittedName>
        <fullName evidence="2">Uncharacterized protein</fullName>
    </submittedName>
</protein>
<feature type="compositionally biased region" description="Basic and acidic residues" evidence="1">
    <location>
        <begin position="18"/>
        <end position="32"/>
    </location>
</feature>
<evidence type="ECO:0000256" key="1">
    <source>
        <dbReference type="SAM" id="MobiDB-lite"/>
    </source>
</evidence>
<dbReference type="EMBL" id="BPLQ01015487">
    <property type="protein sequence ID" value="GIY88382.1"/>
    <property type="molecule type" value="Genomic_DNA"/>
</dbReference>
<feature type="region of interest" description="Disordered" evidence="1">
    <location>
        <begin position="109"/>
        <end position="131"/>
    </location>
</feature>
<accession>A0AAV4X124</accession>
<gene>
    <name evidence="2" type="ORF">CDAR_403111</name>
</gene>
<feature type="region of interest" description="Disordered" evidence="1">
    <location>
        <begin position="1"/>
        <end position="93"/>
    </location>
</feature>
<sequence>MSFTLASSKALPIPSSAETKDTSSRIGRDRCPENIPKIKTKGREKSILEKPLAANKDGPTPLLPARQELISGSSEPGERKPQQNAETRQQEFFREEEAFTQYLANVQTRLQKQRRQQKSDQPLVEGRKKAASLAADSAPLRIYRQGSFPKAMAEHTIHSK</sequence>
<dbReference type="Proteomes" id="UP001054837">
    <property type="component" value="Unassembled WGS sequence"/>
</dbReference>